<dbReference type="AlphaFoldDB" id="A0A397J1Y1"/>
<protein>
    <submittedName>
        <fullName evidence="1">Uncharacterized protein</fullName>
    </submittedName>
</protein>
<gene>
    <name evidence="1" type="ORF">Glove_130g32</name>
</gene>
<name>A0A397J1Y1_9GLOM</name>
<organism evidence="1 2">
    <name type="scientific">Diversispora epigaea</name>
    <dbReference type="NCBI Taxonomy" id="1348612"/>
    <lineage>
        <taxon>Eukaryota</taxon>
        <taxon>Fungi</taxon>
        <taxon>Fungi incertae sedis</taxon>
        <taxon>Mucoromycota</taxon>
        <taxon>Glomeromycotina</taxon>
        <taxon>Glomeromycetes</taxon>
        <taxon>Diversisporales</taxon>
        <taxon>Diversisporaceae</taxon>
        <taxon>Diversispora</taxon>
    </lineage>
</organism>
<dbReference type="EMBL" id="PQFF01000121">
    <property type="protein sequence ID" value="RHZ80922.1"/>
    <property type="molecule type" value="Genomic_DNA"/>
</dbReference>
<evidence type="ECO:0000313" key="2">
    <source>
        <dbReference type="Proteomes" id="UP000266861"/>
    </source>
</evidence>
<keyword evidence="2" id="KW-1185">Reference proteome</keyword>
<dbReference type="Proteomes" id="UP000266861">
    <property type="component" value="Unassembled WGS sequence"/>
</dbReference>
<reference evidence="1 2" key="1">
    <citation type="submission" date="2018-08" db="EMBL/GenBank/DDBJ databases">
        <title>Genome and evolution of the arbuscular mycorrhizal fungus Diversispora epigaea (formerly Glomus versiforme) and its bacterial endosymbionts.</title>
        <authorList>
            <person name="Sun X."/>
            <person name="Fei Z."/>
            <person name="Harrison M."/>
        </authorList>
    </citation>
    <scope>NUCLEOTIDE SEQUENCE [LARGE SCALE GENOMIC DNA]</scope>
    <source>
        <strain evidence="1 2">IT104</strain>
    </source>
</reference>
<accession>A0A397J1Y1</accession>
<sequence length="191" mass="21678">MAPLTHSTARRLGLRIEEVGPFSQAALRLLPDRRRRLALQQQQFNIRILWNGLTPRQRGNSSQAQVANLYAELPSISINGLPVLLRENEMRQINGTKVDDKFSLVDCIRGLVPGKIKALLGKNIRDTLKYGKISGNRKKREKKERGNSGLKDPDYRVIKDNLEQFKESIIKQTLKAIYDNGDLLYGGWLDG</sequence>
<dbReference type="OrthoDB" id="2490538at2759"/>
<evidence type="ECO:0000313" key="1">
    <source>
        <dbReference type="EMBL" id="RHZ80922.1"/>
    </source>
</evidence>
<proteinExistence type="predicted"/>
<comment type="caution">
    <text evidence="1">The sequence shown here is derived from an EMBL/GenBank/DDBJ whole genome shotgun (WGS) entry which is preliminary data.</text>
</comment>